<gene>
    <name evidence="7" type="primary">DCSTAMP</name>
</gene>
<sequence>MQLTRAEVKRTLSPIWSNTVQVLTAKTQNSWRGRLLLLAICFIISLVLTVLIVLGLEFSLLYGSSVSTGLGLTLCITLTAGLTLSHAVRCFSVLLLISCLLRQGRNLLLTVGTTLVVIWNIHNTLANIKNLAKSILCNLEAKKVLVDLSPLKNYVEMLKWIGGQLQVLTDLGLVRLNSEFKLTPKAQSKEFQEKVFLAKKTMNETATIIEAVLHNVSSVAQRLFPVLGLLMLMALTALYLRRFYTNTRFQNDFITEAFVQFDKKEKEAGRPSVLPLTKKEMKRYATIPSPRPTAKEGKAIIKFGIPVFKHLLIWLFFIGLDTLIYWLIMVLQTHLNSQEFHLLGIFPSMDGERRDFSYSVPLFEKKCRPSPKLHLYKSVVLLVILAVLAVLGYLSSKLTQIRLLVLERFYAELAEERARQLHVTILRKREKWRIRALKKDLANLLKKVHFWCPILFKHENNDFDLT</sequence>
<dbReference type="GO" id="GO:0016020">
    <property type="term" value="C:membrane"/>
    <property type="evidence" value="ECO:0007669"/>
    <property type="project" value="UniProtKB-SubCell"/>
</dbReference>
<evidence type="ECO:0000256" key="4">
    <source>
        <dbReference type="ARBA" id="ARBA00023136"/>
    </source>
</evidence>
<dbReference type="Pfam" id="PF07782">
    <property type="entry name" value="DC_STAMP"/>
    <property type="match status" value="1"/>
</dbReference>
<dbReference type="PANTHER" id="PTHR21041">
    <property type="entry name" value="DENDRITIC CELL-SPECIFIC TRANSMEMBRANE PROTEIN"/>
    <property type="match status" value="1"/>
</dbReference>
<name>A0AAY4C8B2_9TELE</name>
<protein>
    <recommendedName>
        <fullName evidence="6">Dendritic cell-specific transmembrane protein-like domain-containing protein</fullName>
    </recommendedName>
</protein>
<keyword evidence="3 5" id="KW-1133">Transmembrane helix</keyword>
<dbReference type="InterPro" id="IPR051856">
    <property type="entry name" value="CSR-E3_Ligase_Protein"/>
</dbReference>
<dbReference type="GeneTree" id="ENSGT00940000153269"/>
<evidence type="ECO:0000256" key="3">
    <source>
        <dbReference type="ARBA" id="ARBA00022989"/>
    </source>
</evidence>
<feature type="transmembrane region" description="Helical" evidence="5">
    <location>
        <begin position="35"/>
        <end position="58"/>
    </location>
</feature>
<feature type="transmembrane region" description="Helical" evidence="5">
    <location>
        <begin position="104"/>
        <end position="122"/>
    </location>
</feature>
<dbReference type="Proteomes" id="UP000694580">
    <property type="component" value="Chromosome 5"/>
</dbReference>
<reference evidence="7" key="2">
    <citation type="submission" date="2025-08" db="UniProtKB">
        <authorList>
            <consortium name="Ensembl"/>
        </authorList>
    </citation>
    <scope>IDENTIFICATION</scope>
</reference>
<reference evidence="7" key="3">
    <citation type="submission" date="2025-09" db="UniProtKB">
        <authorList>
            <consortium name="Ensembl"/>
        </authorList>
    </citation>
    <scope>IDENTIFICATION</scope>
</reference>
<dbReference type="AlphaFoldDB" id="A0AAY4C8B2"/>
<reference evidence="7 8" key="1">
    <citation type="submission" date="2020-06" db="EMBL/GenBank/DDBJ databases">
        <authorList>
            <consortium name="Wellcome Sanger Institute Data Sharing"/>
        </authorList>
    </citation>
    <scope>NUCLEOTIDE SEQUENCE [LARGE SCALE GENOMIC DNA]</scope>
</reference>
<keyword evidence="4 5" id="KW-0472">Membrane</keyword>
<evidence type="ECO:0000313" key="8">
    <source>
        <dbReference type="Proteomes" id="UP000694580"/>
    </source>
</evidence>
<accession>A0AAY4C8B2</accession>
<evidence type="ECO:0000256" key="2">
    <source>
        <dbReference type="ARBA" id="ARBA00022692"/>
    </source>
</evidence>
<dbReference type="InterPro" id="IPR012858">
    <property type="entry name" value="DC_STAMP-like"/>
</dbReference>
<proteinExistence type="predicted"/>
<organism evidence="7 8">
    <name type="scientific">Denticeps clupeoides</name>
    <name type="common">denticle herring</name>
    <dbReference type="NCBI Taxonomy" id="299321"/>
    <lineage>
        <taxon>Eukaryota</taxon>
        <taxon>Metazoa</taxon>
        <taxon>Chordata</taxon>
        <taxon>Craniata</taxon>
        <taxon>Vertebrata</taxon>
        <taxon>Euteleostomi</taxon>
        <taxon>Actinopterygii</taxon>
        <taxon>Neopterygii</taxon>
        <taxon>Teleostei</taxon>
        <taxon>Clupei</taxon>
        <taxon>Clupeiformes</taxon>
        <taxon>Denticipitoidei</taxon>
        <taxon>Denticipitidae</taxon>
        <taxon>Denticeps</taxon>
    </lineage>
</organism>
<feature type="transmembrane region" description="Helical" evidence="5">
    <location>
        <begin position="311"/>
        <end position="331"/>
    </location>
</feature>
<keyword evidence="2 5" id="KW-0812">Transmembrane</keyword>
<evidence type="ECO:0000259" key="6">
    <source>
        <dbReference type="Pfam" id="PF07782"/>
    </source>
</evidence>
<keyword evidence="8" id="KW-1185">Reference proteome</keyword>
<dbReference type="PANTHER" id="PTHR21041:SF2">
    <property type="entry name" value="DENDRITIC CELL-SPECIFIC TRANSMEMBRANE PROTEIN"/>
    <property type="match status" value="1"/>
</dbReference>
<evidence type="ECO:0000256" key="5">
    <source>
        <dbReference type="SAM" id="Phobius"/>
    </source>
</evidence>
<evidence type="ECO:0000256" key="1">
    <source>
        <dbReference type="ARBA" id="ARBA00004141"/>
    </source>
</evidence>
<evidence type="ECO:0000313" key="7">
    <source>
        <dbReference type="Ensembl" id="ENSDCDP00010029308.1"/>
    </source>
</evidence>
<feature type="transmembrane region" description="Helical" evidence="5">
    <location>
        <begin position="70"/>
        <end position="97"/>
    </location>
</feature>
<comment type="subcellular location">
    <subcellularLocation>
        <location evidence="1">Membrane</location>
        <topology evidence="1">Multi-pass membrane protein</topology>
    </subcellularLocation>
</comment>
<feature type="domain" description="Dendritic cell-specific transmembrane protein-like" evidence="6">
    <location>
        <begin position="249"/>
        <end position="422"/>
    </location>
</feature>
<dbReference type="Ensembl" id="ENSDCDT00010036190.1">
    <property type="protein sequence ID" value="ENSDCDP00010029308.1"/>
    <property type="gene ID" value="ENSDCDG00010018512.1"/>
</dbReference>
<feature type="transmembrane region" description="Helical" evidence="5">
    <location>
        <begin position="375"/>
        <end position="394"/>
    </location>
</feature>
<feature type="transmembrane region" description="Helical" evidence="5">
    <location>
        <begin position="223"/>
        <end position="240"/>
    </location>
</feature>